<dbReference type="STRING" id="69974.MPLDJ20_150161"/>
<dbReference type="InterPro" id="IPR000873">
    <property type="entry name" value="AMP-dep_synth/lig_dom"/>
</dbReference>
<dbReference type="EMBL" id="CCMZ01000006">
    <property type="protein sequence ID" value="CDX13341.1"/>
    <property type="molecule type" value="Genomic_DNA"/>
</dbReference>
<dbReference type="SUPFAM" id="SSF56801">
    <property type="entry name" value="Acetyl-CoA synthetase-like"/>
    <property type="match status" value="1"/>
</dbReference>
<dbReference type="InterPro" id="IPR020845">
    <property type="entry name" value="AMP-binding_CS"/>
</dbReference>
<dbReference type="AlphaFoldDB" id="A0A090DIY5"/>
<feature type="domain" description="AMP-dependent synthetase/ligase" evidence="1">
    <location>
        <begin position="62"/>
        <end position="407"/>
    </location>
</feature>
<dbReference type="SUPFAM" id="SSF53474">
    <property type="entry name" value="alpha/beta-Hydrolases"/>
    <property type="match status" value="1"/>
</dbReference>
<dbReference type="GO" id="GO:0016874">
    <property type="term" value="F:ligase activity"/>
    <property type="evidence" value="ECO:0007669"/>
    <property type="project" value="UniProtKB-KW"/>
</dbReference>
<dbReference type="Gene3D" id="3.40.50.12780">
    <property type="entry name" value="N-terminal domain of ligase-like"/>
    <property type="match status" value="1"/>
</dbReference>
<accession>A0A090DIY5</accession>
<dbReference type="GO" id="GO:0043041">
    <property type="term" value="P:amino acid activation for nonribosomal peptide biosynthetic process"/>
    <property type="evidence" value="ECO:0007669"/>
    <property type="project" value="TreeGrafter"/>
</dbReference>
<name>A0A090DIY5_MESPL</name>
<dbReference type="InterPro" id="IPR045851">
    <property type="entry name" value="AMP-bd_C_sf"/>
</dbReference>
<dbReference type="Pfam" id="PF00975">
    <property type="entry name" value="Thioesterase"/>
    <property type="match status" value="1"/>
</dbReference>
<dbReference type="Pfam" id="PF00501">
    <property type="entry name" value="AMP-binding"/>
    <property type="match status" value="1"/>
</dbReference>
<dbReference type="InterPro" id="IPR042099">
    <property type="entry name" value="ANL_N_sf"/>
</dbReference>
<evidence type="ECO:0000313" key="3">
    <source>
        <dbReference type="EMBL" id="CDX13341.1"/>
    </source>
</evidence>
<dbReference type="GO" id="GO:0044550">
    <property type="term" value="P:secondary metabolite biosynthetic process"/>
    <property type="evidence" value="ECO:0007669"/>
    <property type="project" value="TreeGrafter"/>
</dbReference>
<dbReference type="GO" id="GO:0005737">
    <property type="term" value="C:cytoplasm"/>
    <property type="evidence" value="ECO:0007669"/>
    <property type="project" value="TreeGrafter"/>
</dbReference>
<evidence type="ECO:0000259" key="1">
    <source>
        <dbReference type="Pfam" id="PF00501"/>
    </source>
</evidence>
<dbReference type="Gene3D" id="3.30.300.30">
    <property type="match status" value="1"/>
</dbReference>
<dbReference type="PANTHER" id="PTHR45527">
    <property type="entry name" value="NONRIBOSOMAL PEPTIDE SYNTHETASE"/>
    <property type="match status" value="1"/>
</dbReference>
<keyword evidence="4" id="KW-1185">Reference proteome</keyword>
<feature type="domain" description="Thioesterase" evidence="2">
    <location>
        <begin position="649"/>
        <end position="759"/>
    </location>
</feature>
<protein>
    <submittedName>
        <fullName evidence="3">AMP-dependent synthetase and ligase</fullName>
    </submittedName>
</protein>
<dbReference type="InterPro" id="IPR029058">
    <property type="entry name" value="AB_hydrolase_fold"/>
</dbReference>
<dbReference type="Proteomes" id="UP000045285">
    <property type="component" value="Unassembled WGS sequence"/>
</dbReference>
<gene>
    <name evidence="3" type="ORF">MPL3356_140157</name>
</gene>
<keyword evidence="3" id="KW-0436">Ligase</keyword>
<evidence type="ECO:0000259" key="2">
    <source>
        <dbReference type="Pfam" id="PF00975"/>
    </source>
</evidence>
<evidence type="ECO:0000313" key="4">
    <source>
        <dbReference type="Proteomes" id="UP000045285"/>
    </source>
</evidence>
<proteinExistence type="predicted"/>
<dbReference type="GO" id="GO:0031177">
    <property type="term" value="F:phosphopantetheine binding"/>
    <property type="evidence" value="ECO:0007669"/>
    <property type="project" value="TreeGrafter"/>
</dbReference>
<reference evidence="4" key="1">
    <citation type="submission" date="2014-08" db="EMBL/GenBank/DDBJ databases">
        <authorList>
            <person name="Moulin L."/>
        </authorList>
    </citation>
    <scope>NUCLEOTIDE SEQUENCE [LARGE SCALE GENOMIC DNA]</scope>
</reference>
<dbReference type="PANTHER" id="PTHR45527:SF1">
    <property type="entry name" value="FATTY ACID SYNTHASE"/>
    <property type="match status" value="1"/>
</dbReference>
<dbReference type="InterPro" id="IPR001031">
    <property type="entry name" value="Thioesterase"/>
</dbReference>
<sequence length="911" mass="97781">MLPAYVKAQAADQDLDEAAPPPEPPRWAEVRDYALDRGGPALRPYLPLPTGFADIGIGPRLETLARQHPQKIAINDGADELSYSALGAAVEILSRRVAKAVPEGGPVGICQPSSVWSVVAMLATMAAGRISIPLNARDPGPRIREIVSAARLSAMLGIGDRPSDLPIDVQWIDIGVGSASERELLATPLPPPSVDAPAIVLYTSGSTGRPKGIVNSQRSLLWRVQQYVEACHINSDDVFLPLSGLATIAGCREILAAILTGATLQLVELEAVGLRGVRARMQDQRTTITYIVPALLRALMADASAATFSSLRVVRVGGEKVLWSDIAILRKAIPPHCLIQIGYSSTETTGSQWFVPSEPPDAEPDLPVGRLLPGIAFSIVNEEGRVVPPGETGELVIKSPYVLLGHWENGAVIPVDADSANPRERIFPTGDLVRLDDDGLLRIIGRKGRQIKINGRRIEPAELERVLRSAPSVQDAVAIVTEAAELVAFAIPGDAAGPHFVEDLRRLIADTLPPALRPLRLHRVSEIPCLDGGKIDLVKLGKMDLLARRPVAVADQPGSDADSAAGKVVQKAWGKVLNTRAAVGRWDEAGGDSLKLLHCVMEIENLIGQELGLESFTVGMSAGEMVKAVVAAQAAASGKAAPEHNPPLLFLFPGSVGYGPSLAAFASAMGKTAKVVPIRYPGLAPILRGQSDLASMADAAIQQINRAQPSGHVRLLGHSLGGAVALEVAVRLLKTGRSVKFIGILDTSLEGERSRLWDTVTRTMRRLRSNRISFQRVACRALAKIAVRMGHEVRLAGAIDRYTEGQFNGACFRIKLELQEVLRARAFFRWLEKPKPALPIQGTLFRCARPGMSHAIGWDQVFRDLQVIPIVGTHIDLVVEPHVATNRPLIEKAVLRTYSTAETLQLEGQSA</sequence>
<dbReference type="PROSITE" id="PS00455">
    <property type="entry name" value="AMP_BINDING"/>
    <property type="match status" value="1"/>
</dbReference>
<organism evidence="3 4">
    <name type="scientific">Mesorhizobium plurifarium</name>
    <dbReference type="NCBI Taxonomy" id="69974"/>
    <lineage>
        <taxon>Bacteria</taxon>
        <taxon>Pseudomonadati</taxon>
        <taxon>Pseudomonadota</taxon>
        <taxon>Alphaproteobacteria</taxon>
        <taxon>Hyphomicrobiales</taxon>
        <taxon>Phyllobacteriaceae</taxon>
        <taxon>Mesorhizobium</taxon>
    </lineage>
</organism>
<dbReference type="Gene3D" id="3.40.50.1820">
    <property type="entry name" value="alpha/beta hydrolase"/>
    <property type="match status" value="1"/>
</dbReference>